<sequence>MIRNIIKYNLLLITILMIVGCNKSFDQQFSRDDVSYFSITYPMDTTINIIRLDTLKIGPTFTGLKSSVNYSYEWTVFENSSSSTPRVISRDSNLQIKVDQLPGKYYLTFSVKDESTGVKDVKLYNLNVNGNFYEGWFIANNKAGKGQLSFIRDDGDLMFNTLETINEKSYPEKALQSIVSVESSSVQYANVFYFTNKGVSVFDANTLYEKVSQNAFFTQLSGVQGKSNYVVCHFNYDQLMVVNKELRANIGPIMSSDFLTTFSERIEGDYEMFPFAFQNVGGMSTHYYDNKNKRFVTIGFGQRELGYPSTTTTGSTPFKLSNIGTTFMFADYNSSTRQVVITSDTNKKYIYTINFSGDNISRIDAYPIQGIASLNNIMAFAASSESLIGFIADGNKIYRVEAGTGAAKEIYAFPEGTEIADLQMYKRPNKSIGAGTL</sequence>
<accession>A0ABW5L9X1</accession>
<name>A0ABW5L9X1_9SPHI</name>
<dbReference type="InterPro" id="IPR032183">
    <property type="entry name" value="PKD-like"/>
</dbReference>
<dbReference type="Pfam" id="PF16407">
    <property type="entry name" value="PKD_2"/>
    <property type="match status" value="1"/>
</dbReference>
<organism evidence="1 2">
    <name type="scientific">Sphingobacterium tabacisoli</name>
    <dbReference type="NCBI Taxonomy" id="2044855"/>
    <lineage>
        <taxon>Bacteria</taxon>
        <taxon>Pseudomonadati</taxon>
        <taxon>Bacteroidota</taxon>
        <taxon>Sphingobacteriia</taxon>
        <taxon>Sphingobacteriales</taxon>
        <taxon>Sphingobacteriaceae</taxon>
        <taxon>Sphingobacterium</taxon>
    </lineage>
</organism>
<proteinExistence type="predicted"/>
<comment type="caution">
    <text evidence="1">The sequence shown here is derived from an EMBL/GenBank/DDBJ whole genome shotgun (WGS) entry which is preliminary data.</text>
</comment>
<protein>
    <submittedName>
        <fullName evidence="1">PKD-like family lipoprotein</fullName>
    </submittedName>
</protein>
<evidence type="ECO:0000313" key="1">
    <source>
        <dbReference type="EMBL" id="MFD2556737.1"/>
    </source>
</evidence>
<dbReference type="PROSITE" id="PS51257">
    <property type="entry name" value="PROKAR_LIPOPROTEIN"/>
    <property type="match status" value="1"/>
</dbReference>
<keyword evidence="2" id="KW-1185">Reference proteome</keyword>
<evidence type="ECO:0000313" key="2">
    <source>
        <dbReference type="Proteomes" id="UP001597440"/>
    </source>
</evidence>
<dbReference type="EMBL" id="JBHULD010000025">
    <property type="protein sequence ID" value="MFD2556737.1"/>
    <property type="molecule type" value="Genomic_DNA"/>
</dbReference>
<dbReference type="RefSeq" id="WP_210354853.1">
    <property type="nucleotide sequence ID" value="NZ_JAEQMU010000002.1"/>
</dbReference>
<dbReference type="Proteomes" id="UP001597440">
    <property type="component" value="Unassembled WGS sequence"/>
</dbReference>
<reference evidence="2" key="1">
    <citation type="journal article" date="2019" name="Int. J. Syst. Evol. Microbiol.">
        <title>The Global Catalogue of Microorganisms (GCM) 10K type strain sequencing project: providing services to taxonomists for standard genome sequencing and annotation.</title>
        <authorList>
            <consortium name="The Broad Institute Genomics Platform"/>
            <consortium name="The Broad Institute Genome Sequencing Center for Infectious Disease"/>
            <person name="Wu L."/>
            <person name="Ma J."/>
        </authorList>
    </citation>
    <scope>NUCLEOTIDE SEQUENCE [LARGE SCALE GENOMIC DNA]</scope>
    <source>
        <strain evidence="2">KCTC 52298</strain>
    </source>
</reference>
<gene>
    <name evidence="1" type="ORF">ACFSQW_20280</name>
</gene>